<dbReference type="EMBL" id="JAAEDM010000031">
    <property type="protein sequence ID" value="MBR0672035.1"/>
    <property type="molecule type" value="Genomic_DNA"/>
</dbReference>
<sequence length="119" mass="12898">MNSVVAFALSPDGLIAAIELPTDPTPSVMQFDAAELDELITCLGRLRESMSDRVPEQLEPVFRAPRVRTTHWIASSTDSGPGLSLRDPGFGWLHFLITPGQCRDLAASLLHVAGKTLTQ</sequence>
<dbReference type="RefSeq" id="WP_211862410.1">
    <property type="nucleotide sequence ID" value="NZ_JAAEDM010000031.1"/>
</dbReference>
<accession>A0A9X9WY06</accession>
<keyword evidence="2" id="KW-1185">Reference proteome</keyword>
<reference evidence="1" key="2">
    <citation type="journal article" date="2021" name="Syst. Appl. Microbiol.">
        <title>Roseomonas hellenica sp. nov., isolated from roots of wild-growing Alkanna tinctoria.</title>
        <authorList>
            <person name="Rat A."/>
            <person name="Naranjo H.D."/>
            <person name="Lebbe L."/>
            <person name="Cnockaert M."/>
            <person name="Krigas N."/>
            <person name="Grigoriadou K."/>
            <person name="Maloupa E."/>
            <person name="Willems A."/>
        </authorList>
    </citation>
    <scope>NUCLEOTIDE SEQUENCE</scope>
    <source>
        <strain evidence="1">LMG 31231</strain>
    </source>
</reference>
<protein>
    <submittedName>
        <fullName evidence="1">Uncharacterized protein</fullName>
    </submittedName>
</protein>
<name>A0A9X9WY06_9PROT</name>
<gene>
    <name evidence="1" type="ORF">GXW76_12715</name>
</gene>
<dbReference type="AlphaFoldDB" id="A0A9X9WY06"/>
<evidence type="ECO:0000313" key="2">
    <source>
        <dbReference type="Proteomes" id="UP001138751"/>
    </source>
</evidence>
<reference evidence="1" key="1">
    <citation type="submission" date="2020-01" db="EMBL/GenBank/DDBJ databases">
        <authorList>
            <person name="Rat A."/>
        </authorList>
    </citation>
    <scope>NUCLEOTIDE SEQUENCE</scope>
    <source>
        <strain evidence="1">LMG 31231</strain>
    </source>
</reference>
<evidence type="ECO:0000313" key="1">
    <source>
        <dbReference type="EMBL" id="MBR0672035.1"/>
    </source>
</evidence>
<organism evidence="1 2">
    <name type="scientific">Neoroseomonas soli</name>
    <dbReference type="NCBI Taxonomy" id="1081025"/>
    <lineage>
        <taxon>Bacteria</taxon>
        <taxon>Pseudomonadati</taxon>
        <taxon>Pseudomonadota</taxon>
        <taxon>Alphaproteobacteria</taxon>
        <taxon>Acetobacterales</taxon>
        <taxon>Acetobacteraceae</taxon>
        <taxon>Neoroseomonas</taxon>
    </lineage>
</organism>
<proteinExistence type="predicted"/>
<dbReference type="Proteomes" id="UP001138751">
    <property type="component" value="Unassembled WGS sequence"/>
</dbReference>
<comment type="caution">
    <text evidence="1">The sequence shown here is derived from an EMBL/GenBank/DDBJ whole genome shotgun (WGS) entry which is preliminary data.</text>
</comment>